<reference evidence="1 2" key="1">
    <citation type="submission" date="2018-06" db="EMBL/GenBank/DDBJ databases">
        <title>Genomic Encyclopedia of Archaeal and Bacterial Type Strains, Phase II (KMG-II): from individual species to whole genera.</title>
        <authorList>
            <person name="Goeker M."/>
        </authorList>
    </citation>
    <scope>NUCLEOTIDE SEQUENCE [LARGE SCALE GENOMIC DNA]</scope>
    <source>
        <strain evidence="1 2">DSM 17205</strain>
    </source>
</reference>
<name>A0ABX5Q1C0_9FLAO</name>
<protein>
    <recommendedName>
        <fullName evidence="3">TonB C-terminal domain-containing protein</fullName>
    </recommendedName>
</protein>
<proteinExistence type="predicted"/>
<gene>
    <name evidence="1" type="ORF">LX97_00729</name>
</gene>
<dbReference type="EMBL" id="QKZR01000001">
    <property type="protein sequence ID" value="PZX43727.1"/>
    <property type="molecule type" value="Genomic_DNA"/>
</dbReference>
<dbReference type="RefSeq" id="WP_015361552.1">
    <property type="nucleotide sequence ID" value="NZ_QKZR01000001.1"/>
</dbReference>
<evidence type="ECO:0008006" key="3">
    <source>
        <dbReference type="Google" id="ProtNLM"/>
    </source>
</evidence>
<organism evidence="1 2">
    <name type="scientific">Nonlabens dokdonensis</name>
    <dbReference type="NCBI Taxonomy" id="328515"/>
    <lineage>
        <taxon>Bacteria</taxon>
        <taxon>Pseudomonadati</taxon>
        <taxon>Bacteroidota</taxon>
        <taxon>Flavobacteriia</taxon>
        <taxon>Flavobacteriales</taxon>
        <taxon>Flavobacteriaceae</taxon>
        <taxon>Nonlabens</taxon>
    </lineage>
</organism>
<evidence type="ECO:0000313" key="2">
    <source>
        <dbReference type="Proteomes" id="UP000248584"/>
    </source>
</evidence>
<sequence>MATSCLSDEEKREQANLKAQKELEYYDMSSIDSYPVFKDCDEMLTTPDCFYKNLQSTVYNKLRVEKIPIRLAVKDSVYLSITVAKSGQIKYDSIFKCAKEIDKFKIDSLLQTRLNDLPVIESARKRSIPVSSSYRLPIVFIPVDSLEY</sequence>
<evidence type="ECO:0000313" key="1">
    <source>
        <dbReference type="EMBL" id="PZX43727.1"/>
    </source>
</evidence>
<keyword evidence="2" id="KW-1185">Reference proteome</keyword>
<dbReference type="Proteomes" id="UP000248584">
    <property type="component" value="Unassembled WGS sequence"/>
</dbReference>
<accession>A0ABX5Q1C0</accession>
<comment type="caution">
    <text evidence="1">The sequence shown here is derived from an EMBL/GenBank/DDBJ whole genome shotgun (WGS) entry which is preliminary data.</text>
</comment>